<dbReference type="GO" id="GO:0007023">
    <property type="term" value="P:post-chaperonin tubulin folding pathway"/>
    <property type="evidence" value="ECO:0007669"/>
    <property type="project" value="InterPro"/>
</dbReference>
<dbReference type="GO" id="GO:0005634">
    <property type="term" value="C:nucleus"/>
    <property type="evidence" value="ECO:0007669"/>
    <property type="project" value="TreeGrafter"/>
</dbReference>
<evidence type="ECO:0000256" key="5">
    <source>
        <dbReference type="SAM" id="MobiDB-lite"/>
    </source>
</evidence>
<comment type="caution">
    <text evidence="7">The sequence shown here is derived from an EMBL/GenBank/DDBJ whole genome shotgun (WGS) entry which is preliminary data.</text>
</comment>
<dbReference type="GO" id="GO:0007021">
    <property type="term" value="P:tubulin complex assembly"/>
    <property type="evidence" value="ECO:0007669"/>
    <property type="project" value="InterPro"/>
</dbReference>
<dbReference type="Gene3D" id="2.30.30.190">
    <property type="entry name" value="CAP Gly-rich-like domain"/>
    <property type="match status" value="1"/>
</dbReference>
<dbReference type="SUPFAM" id="SSF54236">
    <property type="entry name" value="Ubiquitin-like"/>
    <property type="match status" value="1"/>
</dbReference>
<dbReference type="SUPFAM" id="SSF74924">
    <property type="entry name" value="Cap-Gly domain"/>
    <property type="match status" value="1"/>
</dbReference>
<evidence type="ECO:0000256" key="1">
    <source>
        <dbReference type="ARBA" id="ARBA00004496"/>
    </source>
</evidence>
<accession>A0AAD9MHW9</accession>
<name>A0AAD9MHW9_PROWI</name>
<feature type="domain" description="CAP-Gly" evidence="6">
    <location>
        <begin position="191"/>
        <end position="219"/>
    </location>
</feature>
<dbReference type="AlphaFoldDB" id="A0AAD9MHW9"/>
<gene>
    <name evidence="7" type="ORF">QBZ16_002890</name>
</gene>
<dbReference type="InterPro" id="IPR045172">
    <property type="entry name" value="TBCB_Ubl"/>
</dbReference>
<dbReference type="InterPro" id="IPR000626">
    <property type="entry name" value="Ubiquitin-like_dom"/>
</dbReference>
<dbReference type="CDD" id="cd01789">
    <property type="entry name" value="Ubl_TBCB"/>
    <property type="match status" value="1"/>
</dbReference>
<dbReference type="SMART" id="SM01052">
    <property type="entry name" value="CAP_GLY"/>
    <property type="match status" value="1"/>
</dbReference>
<evidence type="ECO:0000313" key="8">
    <source>
        <dbReference type="Proteomes" id="UP001255856"/>
    </source>
</evidence>
<dbReference type="Pfam" id="PF01302">
    <property type="entry name" value="CAP_GLY"/>
    <property type="match status" value="1"/>
</dbReference>
<evidence type="ECO:0000256" key="4">
    <source>
        <dbReference type="ARBA" id="ARBA00025779"/>
    </source>
</evidence>
<keyword evidence="8" id="KW-1185">Reference proteome</keyword>
<organism evidence="7 8">
    <name type="scientific">Prototheca wickerhamii</name>
    <dbReference type="NCBI Taxonomy" id="3111"/>
    <lineage>
        <taxon>Eukaryota</taxon>
        <taxon>Viridiplantae</taxon>
        <taxon>Chlorophyta</taxon>
        <taxon>core chlorophytes</taxon>
        <taxon>Trebouxiophyceae</taxon>
        <taxon>Chlorellales</taxon>
        <taxon>Chlorellaceae</taxon>
        <taxon>Prototheca</taxon>
    </lineage>
</organism>
<proteinExistence type="inferred from homology"/>
<dbReference type="PANTHER" id="PTHR18916">
    <property type="entry name" value="DYNACTIN 1-RELATED MICROTUBULE-BINDING"/>
    <property type="match status" value="1"/>
</dbReference>
<feature type="region of interest" description="Disordered" evidence="5">
    <location>
        <begin position="166"/>
        <end position="198"/>
    </location>
</feature>
<reference evidence="7" key="1">
    <citation type="submission" date="2021-01" db="EMBL/GenBank/DDBJ databases">
        <authorList>
            <person name="Eckstrom K.M.E."/>
        </authorList>
    </citation>
    <scope>NUCLEOTIDE SEQUENCE</scope>
    <source>
        <strain evidence="7">UVCC 0001</strain>
    </source>
</reference>
<dbReference type="GO" id="GO:0051010">
    <property type="term" value="F:microtubule plus-end binding"/>
    <property type="evidence" value="ECO:0007669"/>
    <property type="project" value="TreeGrafter"/>
</dbReference>
<keyword evidence="3" id="KW-0143">Chaperone</keyword>
<evidence type="ECO:0000256" key="3">
    <source>
        <dbReference type="ARBA" id="ARBA00023186"/>
    </source>
</evidence>
<evidence type="ECO:0000313" key="7">
    <source>
        <dbReference type="EMBL" id="KAK2079199.1"/>
    </source>
</evidence>
<evidence type="ECO:0000256" key="2">
    <source>
        <dbReference type="ARBA" id="ARBA00022490"/>
    </source>
</evidence>
<keyword evidence="2" id="KW-0963">Cytoplasm</keyword>
<comment type="subcellular location">
    <subcellularLocation>
        <location evidence="1">Cytoplasm</location>
    </subcellularLocation>
</comment>
<dbReference type="Pfam" id="PF14560">
    <property type="entry name" value="Ubiquitin_2"/>
    <property type="match status" value="1"/>
</dbReference>
<dbReference type="InterPro" id="IPR000938">
    <property type="entry name" value="CAP-Gly_domain"/>
</dbReference>
<dbReference type="PANTHER" id="PTHR18916:SF85">
    <property type="entry name" value="TUBULIN-FOLDING COFACTOR B"/>
    <property type="match status" value="1"/>
</dbReference>
<protein>
    <recommendedName>
        <fullName evidence="6">CAP-Gly domain-containing protein</fullName>
    </recommendedName>
</protein>
<sequence>MQAQSESTVLLAVTHSNLKARFMEIRFDRHMSIDSVKNKLCFHTGSAPSAMLLWLRSSRGGSSVPLDASRMLGYYSPQDGDELHVEDTDPTSASRNGWLEDTSKVEKYVMSEEDYNKHDGTYRKYKEAKLKEDPSWTLQKDLAARKQGHADRLPVATPETAAAGDDFQESEASSIPVGSRCEVQGGRRGAYDEPVGKNDGSVKGQRFFECLPGYGGFVRPALVTVGDFPPEDEEFGFSDEDEI</sequence>
<dbReference type="GO" id="GO:0031122">
    <property type="term" value="P:cytoplasmic microtubule organization"/>
    <property type="evidence" value="ECO:0007669"/>
    <property type="project" value="TreeGrafter"/>
</dbReference>
<dbReference type="EMBL" id="JASFZW010000003">
    <property type="protein sequence ID" value="KAK2079199.1"/>
    <property type="molecule type" value="Genomic_DNA"/>
</dbReference>
<comment type="similarity">
    <text evidence="4">Belongs to the TBCB family.</text>
</comment>
<dbReference type="GO" id="GO:0043014">
    <property type="term" value="F:alpha-tubulin binding"/>
    <property type="evidence" value="ECO:0007669"/>
    <property type="project" value="InterPro"/>
</dbReference>
<dbReference type="Proteomes" id="UP001255856">
    <property type="component" value="Unassembled WGS sequence"/>
</dbReference>
<dbReference type="PROSITE" id="PS50245">
    <property type="entry name" value="CAP_GLY_2"/>
    <property type="match status" value="1"/>
</dbReference>
<dbReference type="InterPro" id="IPR036859">
    <property type="entry name" value="CAP-Gly_dom_sf"/>
</dbReference>
<dbReference type="Gene3D" id="3.10.20.90">
    <property type="entry name" value="Phosphatidylinositol 3-kinase Catalytic Subunit, Chain A, domain 1"/>
    <property type="match status" value="1"/>
</dbReference>
<evidence type="ECO:0000259" key="6">
    <source>
        <dbReference type="PROSITE" id="PS50245"/>
    </source>
</evidence>
<dbReference type="GO" id="GO:0005737">
    <property type="term" value="C:cytoplasm"/>
    <property type="evidence" value="ECO:0007669"/>
    <property type="project" value="UniProtKB-SubCell"/>
</dbReference>
<dbReference type="InterPro" id="IPR029071">
    <property type="entry name" value="Ubiquitin-like_domsf"/>
</dbReference>
<dbReference type="GO" id="GO:0035371">
    <property type="term" value="C:microtubule plus-end"/>
    <property type="evidence" value="ECO:0007669"/>
    <property type="project" value="TreeGrafter"/>
</dbReference>